<evidence type="ECO:0000259" key="2">
    <source>
        <dbReference type="Pfam" id="PF00534"/>
    </source>
</evidence>
<dbReference type="Pfam" id="PF00534">
    <property type="entry name" value="Glycos_transf_1"/>
    <property type="match status" value="1"/>
</dbReference>
<keyword evidence="4" id="KW-0328">Glycosyltransferase</keyword>
<organism evidence="4 5">
    <name type="scientific">Adhaeribacter pallidiroseus</name>
    <dbReference type="NCBI Taxonomy" id="2072847"/>
    <lineage>
        <taxon>Bacteria</taxon>
        <taxon>Pseudomonadati</taxon>
        <taxon>Bacteroidota</taxon>
        <taxon>Cytophagia</taxon>
        <taxon>Cytophagales</taxon>
        <taxon>Hymenobacteraceae</taxon>
        <taxon>Adhaeribacter</taxon>
    </lineage>
</organism>
<dbReference type="OrthoDB" id="9811239at2"/>
<dbReference type="AlphaFoldDB" id="A0A369QKD6"/>
<evidence type="ECO:0000313" key="5">
    <source>
        <dbReference type="Proteomes" id="UP000253919"/>
    </source>
</evidence>
<reference evidence="4 5" key="1">
    <citation type="submission" date="2018-04" db="EMBL/GenBank/DDBJ databases">
        <title>Adhaeribacter sp. HMF7616 genome sequencing and assembly.</title>
        <authorList>
            <person name="Kang H."/>
            <person name="Kang J."/>
            <person name="Cha I."/>
            <person name="Kim H."/>
            <person name="Joh K."/>
        </authorList>
    </citation>
    <scope>NUCLEOTIDE SEQUENCE [LARGE SCALE GENOMIC DNA]</scope>
    <source>
        <strain evidence="4 5">HMF7616</strain>
    </source>
</reference>
<gene>
    <name evidence="4" type="ORF">AHMF7616_02294</name>
</gene>
<dbReference type="RefSeq" id="WP_115372943.1">
    <property type="nucleotide sequence ID" value="NZ_QASA01000001.1"/>
</dbReference>
<dbReference type="GO" id="GO:0009103">
    <property type="term" value="P:lipopolysaccharide biosynthetic process"/>
    <property type="evidence" value="ECO:0007669"/>
    <property type="project" value="TreeGrafter"/>
</dbReference>
<feature type="domain" description="Glycosyltransferase subfamily 4-like N-terminal" evidence="3">
    <location>
        <begin position="18"/>
        <end position="187"/>
    </location>
</feature>
<evidence type="ECO:0000259" key="3">
    <source>
        <dbReference type="Pfam" id="PF13439"/>
    </source>
</evidence>
<dbReference type="EMBL" id="QASA01000001">
    <property type="protein sequence ID" value="RDC63686.1"/>
    <property type="molecule type" value="Genomic_DNA"/>
</dbReference>
<dbReference type="InterPro" id="IPR028098">
    <property type="entry name" value="Glyco_trans_4-like_N"/>
</dbReference>
<keyword evidence="1 4" id="KW-0808">Transferase</keyword>
<dbReference type="EC" id="2.4.1.11" evidence="4"/>
<dbReference type="Gene3D" id="3.40.50.2000">
    <property type="entry name" value="Glycogen Phosphorylase B"/>
    <property type="match status" value="2"/>
</dbReference>
<dbReference type="Proteomes" id="UP000253919">
    <property type="component" value="Unassembled WGS sequence"/>
</dbReference>
<dbReference type="InterPro" id="IPR001296">
    <property type="entry name" value="Glyco_trans_1"/>
</dbReference>
<sequence>MTEASKPLKILLTADTLGGVWTYAIDLIKALAPYGTQVALATMGALLTPLQHQQVKALPHVKLYESNYKLEWMESPWEEVDAAGNWLLQVNQDFAPDLIHLNNLVHGNLAWGKPVVLVVHSCVQSWWQGVKKEAAPNNWQEYRNRVTQSLRAAQVVVAPTLAMLEEAETLYGPFYNHLVIHNGRDLSSFHYASKEPFIFSMGRLWDEAKNVQLLAEVAADLSWPVLIAGNAQHPVTAEILNFKNVQFLGHLDPLEISNYLSRASIFALPVKYEPFGLSALEAGLSGCALVLGSIPSQKEIWQHTATYVNPTDAEQLKTTLTKLINDEFIRNIFSYRALNVAQQYSAEQMALEYADLYQQLLPDFNLI</sequence>
<dbReference type="Pfam" id="PF13439">
    <property type="entry name" value="Glyco_transf_4"/>
    <property type="match status" value="1"/>
</dbReference>
<dbReference type="SUPFAM" id="SSF53756">
    <property type="entry name" value="UDP-Glycosyltransferase/glycogen phosphorylase"/>
    <property type="match status" value="1"/>
</dbReference>
<feature type="domain" description="Glycosyl transferase family 1" evidence="2">
    <location>
        <begin position="193"/>
        <end position="337"/>
    </location>
</feature>
<evidence type="ECO:0000256" key="1">
    <source>
        <dbReference type="ARBA" id="ARBA00022679"/>
    </source>
</evidence>
<protein>
    <submittedName>
        <fullName evidence="4">Glycogen(Starch) synthase</fullName>
        <ecNumber evidence="4">2.4.1.11</ecNumber>
    </submittedName>
</protein>
<comment type="caution">
    <text evidence="4">The sequence shown here is derived from an EMBL/GenBank/DDBJ whole genome shotgun (WGS) entry which is preliminary data.</text>
</comment>
<name>A0A369QKD6_9BACT</name>
<accession>A0A369QKD6</accession>
<proteinExistence type="predicted"/>
<dbReference type="PANTHER" id="PTHR46401:SF2">
    <property type="entry name" value="GLYCOSYLTRANSFERASE WBBK-RELATED"/>
    <property type="match status" value="1"/>
</dbReference>
<dbReference type="CDD" id="cd03801">
    <property type="entry name" value="GT4_PimA-like"/>
    <property type="match status" value="1"/>
</dbReference>
<dbReference type="PANTHER" id="PTHR46401">
    <property type="entry name" value="GLYCOSYLTRANSFERASE WBBK-RELATED"/>
    <property type="match status" value="1"/>
</dbReference>
<keyword evidence="5" id="KW-1185">Reference proteome</keyword>
<evidence type="ECO:0000313" key="4">
    <source>
        <dbReference type="EMBL" id="RDC63686.1"/>
    </source>
</evidence>
<dbReference type="GO" id="GO:0004373">
    <property type="term" value="F:alpha-1,4-glucan glucosyltransferase (UDP-glucose donor) activity"/>
    <property type="evidence" value="ECO:0007669"/>
    <property type="project" value="UniProtKB-EC"/>
</dbReference>